<dbReference type="RefSeq" id="WP_202661395.1">
    <property type="nucleotide sequence ID" value="NZ_JAESVP010000005.1"/>
</dbReference>
<proteinExistence type="predicted"/>
<organism evidence="1 2">
    <name type="scientific">Fuscibacter oryzae</name>
    <dbReference type="NCBI Taxonomy" id="2803939"/>
    <lineage>
        <taxon>Bacteria</taxon>
        <taxon>Pseudomonadati</taxon>
        <taxon>Pseudomonadota</taxon>
        <taxon>Alphaproteobacteria</taxon>
        <taxon>Rhodobacterales</taxon>
        <taxon>Paracoccaceae</taxon>
        <taxon>Fuscibacter</taxon>
    </lineage>
</organism>
<evidence type="ECO:0000313" key="2">
    <source>
        <dbReference type="Proteomes" id="UP000619033"/>
    </source>
</evidence>
<accession>A0A8J7MUW5</accession>
<keyword evidence="2" id="KW-1185">Reference proteome</keyword>
<reference evidence="1" key="1">
    <citation type="submission" date="2021-01" db="EMBL/GenBank/DDBJ databases">
        <title>Genome seq and assembly of Tabrizicola sp. KVB23.</title>
        <authorList>
            <person name="Chhetri G."/>
        </authorList>
    </citation>
    <scope>NUCLEOTIDE SEQUENCE</scope>
    <source>
        <strain evidence="1">KVB23</strain>
    </source>
</reference>
<sequence>MQALLAPIVASGGAMTAASILPGVAGAASAVDGYSAALAEKRRAEANAYIGRTRAVQTNVNAREGLNEELATMRATFATNAQKPGVGTMEVFDELRRVRSRERRVEFGNQMAQAADWKMAAKKAGVSSFGALLGGLKSINQSLFDLSEIKRVQNLEKQEQGKYGL</sequence>
<name>A0A8J7MUW5_9RHOB</name>
<protein>
    <submittedName>
        <fullName evidence="1">Uncharacterized protein</fullName>
    </submittedName>
</protein>
<gene>
    <name evidence="1" type="ORF">JI744_12425</name>
</gene>
<comment type="caution">
    <text evidence="1">The sequence shown here is derived from an EMBL/GenBank/DDBJ whole genome shotgun (WGS) entry which is preliminary data.</text>
</comment>
<dbReference type="AlphaFoldDB" id="A0A8J7MUW5"/>
<evidence type="ECO:0000313" key="1">
    <source>
        <dbReference type="EMBL" id="MBL4928913.1"/>
    </source>
</evidence>
<dbReference type="Proteomes" id="UP000619033">
    <property type="component" value="Unassembled WGS sequence"/>
</dbReference>
<dbReference type="EMBL" id="JAESVP010000005">
    <property type="protein sequence ID" value="MBL4928913.1"/>
    <property type="molecule type" value="Genomic_DNA"/>
</dbReference>